<gene>
    <name evidence="1" type="ORF">ACFQ5N_00930</name>
</gene>
<evidence type="ECO:0000313" key="2">
    <source>
        <dbReference type="Proteomes" id="UP001597241"/>
    </source>
</evidence>
<dbReference type="InterPro" id="IPR025347">
    <property type="entry name" value="DUF4251"/>
</dbReference>
<dbReference type="Pfam" id="PF14059">
    <property type="entry name" value="DUF4251"/>
    <property type="match status" value="1"/>
</dbReference>
<accession>A0ABW3WJN4</accession>
<dbReference type="Proteomes" id="UP001597241">
    <property type="component" value="Unassembled WGS sequence"/>
</dbReference>
<keyword evidence="2" id="KW-1185">Reference proteome</keyword>
<name>A0ABW3WJN4_9FLAO</name>
<dbReference type="EMBL" id="JBHTMV010000001">
    <property type="protein sequence ID" value="MFD1292383.1"/>
    <property type="molecule type" value="Genomic_DNA"/>
</dbReference>
<organism evidence="1 2">
    <name type="scientific">Lutibacter holmesii</name>
    <dbReference type="NCBI Taxonomy" id="1137985"/>
    <lineage>
        <taxon>Bacteria</taxon>
        <taxon>Pseudomonadati</taxon>
        <taxon>Bacteroidota</taxon>
        <taxon>Flavobacteriia</taxon>
        <taxon>Flavobacteriales</taxon>
        <taxon>Flavobacteriaceae</taxon>
        <taxon>Lutibacter</taxon>
    </lineage>
</organism>
<dbReference type="RefSeq" id="WP_386806961.1">
    <property type="nucleotide sequence ID" value="NZ_JBHTMV010000001.1"/>
</dbReference>
<sequence>MKRDFKDFLLFLPLIKNSIKGKFSFKKIKETKAKAEYLNMINLIESKSYIFEAEKVNPMGGANISIKGEGDYLKIDNDCVNTFLPYFGVLHSNAGNYGNGSIKINNAIESYKVFYNDVKKKISIKFKGYKNLEAFNIMLEVYIGGTASLSIFGSNRSTICYDGIIHKVK</sequence>
<dbReference type="Gene3D" id="2.40.128.410">
    <property type="match status" value="1"/>
</dbReference>
<comment type="caution">
    <text evidence="1">The sequence shown here is derived from an EMBL/GenBank/DDBJ whole genome shotgun (WGS) entry which is preliminary data.</text>
</comment>
<evidence type="ECO:0000313" key="1">
    <source>
        <dbReference type="EMBL" id="MFD1292383.1"/>
    </source>
</evidence>
<proteinExistence type="predicted"/>
<protein>
    <submittedName>
        <fullName evidence="1">DUF4251 domain-containing protein</fullName>
    </submittedName>
</protein>
<reference evidence="2" key="1">
    <citation type="journal article" date="2019" name="Int. J. Syst. Evol. Microbiol.">
        <title>The Global Catalogue of Microorganisms (GCM) 10K type strain sequencing project: providing services to taxonomists for standard genome sequencing and annotation.</title>
        <authorList>
            <consortium name="The Broad Institute Genomics Platform"/>
            <consortium name="The Broad Institute Genome Sequencing Center for Infectious Disease"/>
            <person name="Wu L."/>
            <person name="Ma J."/>
        </authorList>
    </citation>
    <scope>NUCLEOTIDE SEQUENCE [LARGE SCALE GENOMIC DNA]</scope>
    <source>
        <strain evidence="2">CCUG 62221</strain>
    </source>
</reference>